<dbReference type="PANTHER" id="PTHR47514:SF1">
    <property type="entry name" value="TRANSKETOLASE N-TERMINAL SECTION-RELATED"/>
    <property type="match status" value="1"/>
</dbReference>
<evidence type="ECO:0000259" key="4">
    <source>
        <dbReference type="Pfam" id="PF00456"/>
    </source>
</evidence>
<comment type="cofactor">
    <cofactor evidence="1">
        <name>thiamine diphosphate</name>
        <dbReference type="ChEBI" id="CHEBI:58937"/>
    </cofactor>
</comment>
<dbReference type="InterPro" id="IPR005474">
    <property type="entry name" value="Transketolase_N"/>
</dbReference>
<keyword evidence="3" id="KW-0786">Thiamine pyrophosphate</keyword>
<evidence type="ECO:0000256" key="2">
    <source>
        <dbReference type="ARBA" id="ARBA00007131"/>
    </source>
</evidence>
<name>X1ST92_9ZZZZ</name>
<evidence type="ECO:0000256" key="3">
    <source>
        <dbReference type="ARBA" id="ARBA00023052"/>
    </source>
</evidence>
<dbReference type="Gene3D" id="3.40.50.970">
    <property type="match status" value="1"/>
</dbReference>
<organism evidence="5">
    <name type="scientific">marine sediment metagenome</name>
    <dbReference type="NCBI Taxonomy" id="412755"/>
    <lineage>
        <taxon>unclassified sequences</taxon>
        <taxon>metagenomes</taxon>
        <taxon>ecological metagenomes</taxon>
    </lineage>
</organism>
<comment type="similarity">
    <text evidence="2">Belongs to the transketolase family.</text>
</comment>
<comment type="caution">
    <text evidence="5">The sequence shown here is derived from an EMBL/GenBank/DDBJ whole genome shotgun (WGS) entry which is preliminary data.</text>
</comment>
<dbReference type="AlphaFoldDB" id="X1ST92"/>
<proteinExistence type="inferred from homology"/>
<feature type="domain" description="Transketolase N-terminal" evidence="4">
    <location>
        <begin position="7"/>
        <end position="249"/>
    </location>
</feature>
<dbReference type="CDD" id="cd02012">
    <property type="entry name" value="TPP_TK"/>
    <property type="match status" value="1"/>
</dbReference>
<dbReference type="SUPFAM" id="SSF52518">
    <property type="entry name" value="Thiamin diphosphate-binding fold (THDP-binding)"/>
    <property type="match status" value="1"/>
</dbReference>
<evidence type="ECO:0000313" key="5">
    <source>
        <dbReference type="EMBL" id="GAI96297.1"/>
    </source>
</evidence>
<reference evidence="5" key="1">
    <citation type="journal article" date="2014" name="Front. Microbiol.">
        <title>High frequency of phylogenetically diverse reductive dehalogenase-homologous genes in deep subseafloor sedimentary metagenomes.</title>
        <authorList>
            <person name="Kawai M."/>
            <person name="Futagami T."/>
            <person name="Toyoda A."/>
            <person name="Takaki Y."/>
            <person name="Nishi S."/>
            <person name="Hori S."/>
            <person name="Arai W."/>
            <person name="Tsubouchi T."/>
            <person name="Morono Y."/>
            <person name="Uchiyama I."/>
            <person name="Ito T."/>
            <person name="Fujiyama A."/>
            <person name="Inagaki F."/>
            <person name="Takami H."/>
        </authorList>
    </citation>
    <scope>NUCLEOTIDE SEQUENCE</scope>
    <source>
        <strain evidence="5">Expedition CK06-06</strain>
    </source>
</reference>
<sequence>IRKELLQMIYDARTGHTGGSLSSVDILVALYYEIMKIDPKNPKGKSRDRFVLSKGHSVEGYYTILADLGFFPKDELKHYCKFNSRLIGHPSVKIPGVEMNTGALGHGLSVAVGMALAGKMDKKNYKVYVLMGDGELAEGSIWEGVMSAGHYKLDNLIGIIDRNHLQISGNTENIMSLENLKEKWNSFGWNVLAEDGNNINKMIDIFKKIPIAKEKPHLIIANTIKGKGVPFIENDAKWHHKVPDKDQLKEALAILDSLLKKGFNT</sequence>
<dbReference type="PANTHER" id="PTHR47514">
    <property type="entry name" value="TRANSKETOLASE N-TERMINAL SECTION-RELATED"/>
    <property type="match status" value="1"/>
</dbReference>
<feature type="non-terminal residue" evidence="5">
    <location>
        <position position="1"/>
    </location>
</feature>
<protein>
    <recommendedName>
        <fullName evidence="4">Transketolase N-terminal domain-containing protein</fullName>
    </recommendedName>
</protein>
<dbReference type="EMBL" id="BARW01015569">
    <property type="protein sequence ID" value="GAI96297.1"/>
    <property type="molecule type" value="Genomic_DNA"/>
</dbReference>
<dbReference type="InterPro" id="IPR029061">
    <property type="entry name" value="THDP-binding"/>
</dbReference>
<evidence type="ECO:0000256" key="1">
    <source>
        <dbReference type="ARBA" id="ARBA00001964"/>
    </source>
</evidence>
<accession>X1ST92</accession>
<dbReference type="Pfam" id="PF00456">
    <property type="entry name" value="Transketolase_N"/>
    <property type="match status" value="1"/>
</dbReference>
<gene>
    <name evidence="5" type="ORF">S12H4_27293</name>
</gene>